<comment type="similarity">
    <text evidence="3 4">In the C-terminal section; belongs to the PPC synthetase family.</text>
</comment>
<evidence type="ECO:0000259" key="5">
    <source>
        <dbReference type="Pfam" id="PF02441"/>
    </source>
</evidence>
<evidence type="ECO:0000256" key="4">
    <source>
        <dbReference type="RuleBase" id="RU364078"/>
    </source>
</evidence>
<comment type="function">
    <text evidence="3">Catalyzes two sequential steps in the biosynthesis of coenzyme A. In the first step cysteine is conjugated to 4'-phosphopantothenate to form 4-phosphopantothenoylcysteine. In the second step the latter compound is decarboxylated to form 4'-phosphopantotheine.</text>
</comment>
<accession>A0A0R1NYV6</accession>
<feature type="binding site" evidence="3">
    <location>
        <position position="299"/>
    </location>
    <ligand>
        <name>CTP</name>
        <dbReference type="ChEBI" id="CHEBI:37563"/>
    </ligand>
</feature>
<comment type="cofactor">
    <cofactor evidence="3">
        <name>FMN</name>
        <dbReference type="ChEBI" id="CHEBI:58210"/>
    </cofactor>
    <text evidence="3">Binds 1 FMN per subunit.</text>
</comment>
<sequence length="410" mass="44973">MKTNDFRRGTKEMTRITVYLTGGIAAYKAVQVVRNLEKQGHDVWVVMTKNAEHFVTTNTLAALTKYPVLDDLWEKENEASIPHVHLARWSQLALVVPATANFISKMANGIADDAASTTILATKAPKLVVPAMNDQMWNNPATKRNVSLLKRDGVHVMEPATGMLAEGYVAKGRMPEPEEITAWVENILNQNKILKNKTVIVTAGGTQEAIDPVRFIGNRSSGKMGIAIAQEAADAGAQVKLIYGNVSVELPKAGNIELIHAASSEEMLTAVKREFEQGDALVMAAAVADWRMAKVADHKLKKDPEQNTLSLTLVKTKDILREVARHKKANQVVVGFAAETNDLLKNAQKKLMSKGADMIVANDVSKNVFGNDQDQVVILEQNNTRIDKWPLMSKQAIAKGLIKKIADKLK</sequence>
<keyword evidence="3" id="KW-0511">Multifunctional enzyme</keyword>
<dbReference type="STRING" id="1423748.FC37_GL001337"/>
<evidence type="ECO:0000256" key="1">
    <source>
        <dbReference type="ARBA" id="ARBA00022793"/>
    </source>
</evidence>
<feature type="region of interest" description="Phosphopantothenate--cysteine ligase" evidence="3">
    <location>
        <begin position="199"/>
        <end position="410"/>
    </location>
</feature>
<comment type="cofactor">
    <cofactor evidence="3">
        <name>Mg(2+)</name>
        <dbReference type="ChEBI" id="CHEBI:18420"/>
    </cofactor>
</comment>
<feature type="binding site" evidence="3">
    <location>
        <position position="289"/>
    </location>
    <ligand>
        <name>CTP</name>
        <dbReference type="ChEBI" id="CHEBI:37563"/>
    </ligand>
</feature>
<proteinExistence type="inferred from homology"/>
<evidence type="ECO:0000259" key="6">
    <source>
        <dbReference type="Pfam" id="PF04127"/>
    </source>
</evidence>
<comment type="catalytic activity">
    <reaction evidence="3 4">
        <text>N-[(R)-4-phosphopantothenoyl]-L-cysteine + H(+) = (R)-4'-phosphopantetheine + CO2</text>
        <dbReference type="Rhea" id="RHEA:16793"/>
        <dbReference type="ChEBI" id="CHEBI:15378"/>
        <dbReference type="ChEBI" id="CHEBI:16526"/>
        <dbReference type="ChEBI" id="CHEBI:59458"/>
        <dbReference type="ChEBI" id="CHEBI:61723"/>
        <dbReference type="EC" id="4.1.1.36"/>
    </reaction>
</comment>
<evidence type="ECO:0000313" key="7">
    <source>
        <dbReference type="EMBL" id="KRL25421.1"/>
    </source>
</evidence>
<keyword evidence="3" id="KW-0460">Magnesium</keyword>
<keyword evidence="3 4" id="KW-0288">FMN</keyword>
<dbReference type="GO" id="GO:0004632">
    <property type="term" value="F:phosphopantothenate--cysteine ligase activity"/>
    <property type="evidence" value="ECO:0007669"/>
    <property type="project" value="UniProtKB-UniRule"/>
</dbReference>
<feature type="domain" description="DNA/pantothenate metabolism flavoprotein C-terminal" evidence="6">
    <location>
        <begin position="194"/>
        <end position="407"/>
    </location>
</feature>
<dbReference type="GO" id="GO:0071513">
    <property type="term" value="C:phosphopantothenoylcysteine decarboxylase complex"/>
    <property type="evidence" value="ECO:0007669"/>
    <property type="project" value="TreeGrafter"/>
</dbReference>
<keyword evidence="3" id="KW-0479">Metal-binding</keyword>
<reference evidence="7 8" key="1">
    <citation type="journal article" date="2015" name="Genome Announc.">
        <title>Expanding the biotechnology potential of lactobacilli through comparative genomics of 213 strains and associated genera.</title>
        <authorList>
            <person name="Sun Z."/>
            <person name="Harris H.M."/>
            <person name="McCann A."/>
            <person name="Guo C."/>
            <person name="Argimon S."/>
            <person name="Zhang W."/>
            <person name="Yang X."/>
            <person name="Jeffery I.B."/>
            <person name="Cooney J.C."/>
            <person name="Kagawa T.F."/>
            <person name="Liu W."/>
            <person name="Song Y."/>
            <person name="Salvetti E."/>
            <person name="Wrobel A."/>
            <person name="Rasinkangas P."/>
            <person name="Parkhill J."/>
            <person name="Rea M.C."/>
            <person name="O'Sullivan O."/>
            <person name="Ritari J."/>
            <person name="Douillard F.P."/>
            <person name="Paul Ross R."/>
            <person name="Yang R."/>
            <person name="Briner A.E."/>
            <person name="Felis G.E."/>
            <person name="de Vos W.M."/>
            <person name="Barrangou R."/>
            <person name="Klaenhammer T.R."/>
            <person name="Caufield P.W."/>
            <person name="Cui Y."/>
            <person name="Zhang H."/>
            <person name="O'Toole P.W."/>
        </authorList>
    </citation>
    <scope>NUCLEOTIDE SEQUENCE [LARGE SCALE GENOMIC DNA]</scope>
    <source>
        <strain evidence="7 8">DSM 10532</strain>
    </source>
</reference>
<comment type="similarity">
    <text evidence="3 4">In the N-terminal section; belongs to the HFCD (homo-oligomeric flavin containing Cys decarboxylase) superfamily.</text>
</comment>
<name>A0A0R1NYV6_9LACO</name>
<dbReference type="GO" id="GO:0010181">
    <property type="term" value="F:FMN binding"/>
    <property type="evidence" value="ECO:0007669"/>
    <property type="project" value="UniProtKB-UniRule"/>
</dbReference>
<dbReference type="SUPFAM" id="SSF52507">
    <property type="entry name" value="Homo-oligomeric flavin-containing Cys decarboxylases, HFCD"/>
    <property type="match status" value="1"/>
</dbReference>
<comment type="caution">
    <text evidence="7">The sequence shown here is derived from an EMBL/GenBank/DDBJ whole genome shotgun (WGS) entry which is preliminary data.</text>
</comment>
<dbReference type="GO" id="GO:0015937">
    <property type="term" value="P:coenzyme A biosynthetic process"/>
    <property type="evidence" value="ECO:0007669"/>
    <property type="project" value="UniProtKB-UniRule"/>
</dbReference>
<dbReference type="GO" id="GO:0015941">
    <property type="term" value="P:pantothenate catabolic process"/>
    <property type="evidence" value="ECO:0007669"/>
    <property type="project" value="InterPro"/>
</dbReference>
<evidence type="ECO:0000256" key="2">
    <source>
        <dbReference type="ARBA" id="ARBA00023239"/>
    </source>
</evidence>
<comment type="pathway">
    <text evidence="3 4">Cofactor biosynthesis; coenzyme A biosynthesis; CoA from (R)-pantothenate: step 3/5.</text>
</comment>
<comment type="catalytic activity">
    <reaction evidence="3 4">
        <text>(R)-4'-phosphopantothenate + L-cysteine + CTP = N-[(R)-4-phosphopantothenoyl]-L-cysteine + CMP + diphosphate + H(+)</text>
        <dbReference type="Rhea" id="RHEA:19397"/>
        <dbReference type="ChEBI" id="CHEBI:10986"/>
        <dbReference type="ChEBI" id="CHEBI:15378"/>
        <dbReference type="ChEBI" id="CHEBI:33019"/>
        <dbReference type="ChEBI" id="CHEBI:35235"/>
        <dbReference type="ChEBI" id="CHEBI:37563"/>
        <dbReference type="ChEBI" id="CHEBI:59458"/>
        <dbReference type="ChEBI" id="CHEBI:60377"/>
        <dbReference type="EC" id="6.3.2.5"/>
    </reaction>
</comment>
<feature type="binding site" evidence="3">
    <location>
        <position position="350"/>
    </location>
    <ligand>
        <name>CTP</name>
        <dbReference type="ChEBI" id="CHEBI:37563"/>
    </ligand>
</feature>
<comment type="function">
    <text evidence="4">Catalyzes two steps in the biosynthesis of coenzyme A. In the first step cysteine is conjugated to 4'-phosphopantothenate to form 4-phosphopantothenoylcysteine, in the latter compound is decarboxylated to form 4'-phosphopantotheine.</text>
</comment>
<keyword evidence="3 4" id="KW-0436">Ligase</keyword>
<dbReference type="GO" id="GO:0046872">
    <property type="term" value="F:metal ion binding"/>
    <property type="evidence" value="ECO:0007669"/>
    <property type="project" value="UniProtKB-KW"/>
</dbReference>
<dbReference type="UniPathway" id="UPA00241">
    <property type="reaction ID" value="UER00353"/>
</dbReference>
<comment type="caution">
    <text evidence="3">Lacks conserved residue(s) required for the propagation of feature annotation.</text>
</comment>
<dbReference type="InterPro" id="IPR035929">
    <property type="entry name" value="CoaB-like_sf"/>
</dbReference>
<dbReference type="AlphaFoldDB" id="A0A0R1NYV6"/>
<dbReference type="Pfam" id="PF04127">
    <property type="entry name" value="DFP"/>
    <property type="match status" value="1"/>
</dbReference>
<dbReference type="GO" id="GO:0004633">
    <property type="term" value="F:phosphopantothenoylcysteine decarboxylase activity"/>
    <property type="evidence" value="ECO:0007669"/>
    <property type="project" value="UniProtKB-UniRule"/>
</dbReference>
<feature type="region of interest" description="Phosphopantothenoylcysteine decarboxylase" evidence="3">
    <location>
        <begin position="1"/>
        <end position="198"/>
    </location>
</feature>
<dbReference type="SUPFAM" id="SSF102645">
    <property type="entry name" value="CoaB-like"/>
    <property type="match status" value="1"/>
</dbReference>
<dbReference type="NCBIfam" id="TIGR00521">
    <property type="entry name" value="coaBC_dfp"/>
    <property type="match status" value="1"/>
</dbReference>
<dbReference type="eggNOG" id="COG0452">
    <property type="taxonomic scope" value="Bacteria"/>
</dbReference>
<dbReference type="Gene3D" id="3.40.50.1950">
    <property type="entry name" value="Flavin prenyltransferase-like"/>
    <property type="match status" value="1"/>
</dbReference>
<feature type="binding site" evidence="3">
    <location>
        <position position="336"/>
    </location>
    <ligand>
        <name>CTP</name>
        <dbReference type="ChEBI" id="CHEBI:37563"/>
    </ligand>
</feature>
<evidence type="ECO:0000313" key="8">
    <source>
        <dbReference type="Proteomes" id="UP000051311"/>
    </source>
</evidence>
<evidence type="ECO:0000256" key="3">
    <source>
        <dbReference type="HAMAP-Rule" id="MF_02225"/>
    </source>
</evidence>
<comment type="pathway">
    <text evidence="3 4">Cofactor biosynthesis; coenzyme A biosynthesis; CoA from (R)-pantothenate: step 2/5.</text>
</comment>
<dbReference type="Proteomes" id="UP000051311">
    <property type="component" value="Unassembled WGS sequence"/>
</dbReference>
<protein>
    <recommendedName>
        <fullName evidence="3">Coenzyme A biosynthesis bifunctional protein CoaBC</fullName>
    </recommendedName>
    <alternativeName>
        <fullName evidence="3">DNA/pantothenate metabolism flavoprotein</fullName>
    </alternativeName>
    <alternativeName>
        <fullName evidence="3">Phosphopantothenoylcysteine synthetase/decarboxylase</fullName>
        <shortName evidence="3">PPCS-PPCDC</shortName>
    </alternativeName>
    <domain>
        <recommendedName>
            <fullName evidence="3">Phosphopantothenoylcysteine decarboxylase</fullName>
            <shortName evidence="3">PPC decarboxylase</shortName>
            <shortName evidence="3">PPC-DC</shortName>
            <ecNumber evidence="3">4.1.1.36</ecNumber>
        </recommendedName>
        <alternativeName>
            <fullName evidence="3">CoaC</fullName>
        </alternativeName>
    </domain>
    <domain>
        <recommendedName>
            <fullName evidence="3">Phosphopantothenate--cysteine ligase</fullName>
            <ecNumber evidence="3">6.3.2.5</ecNumber>
        </recommendedName>
        <alternativeName>
            <fullName evidence="3">CoaB</fullName>
        </alternativeName>
        <alternativeName>
            <fullName evidence="3">Phosphopantothenoylcysteine synthetase</fullName>
            <shortName evidence="3">PPC synthetase</shortName>
            <shortName evidence="3">PPC-S</shortName>
        </alternativeName>
    </domain>
</protein>
<dbReference type="PANTHER" id="PTHR14359">
    <property type="entry name" value="HOMO-OLIGOMERIC FLAVIN CONTAINING CYS DECARBOXYLASE FAMILY"/>
    <property type="match status" value="1"/>
</dbReference>
<dbReference type="Gene3D" id="3.40.50.10300">
    <property type="entry name" value="CoaB-like"/>
    <property type="match status" value="1"/>
</dbReference>
<dbReference type="InterPro" id="IPR007085">
    <property type="entry name" value="DNA/pantothenate-metab_flavo_C"/>
</dbReference>
<keyword evidence="3 4" id="KW-0285">Flavoprotein</keyword>
<dbReference type="EC" id="6.3.2.5" evidence="3"/>
<dbReference type="EC" id="4.1.1.36" evidence="3"/>
<dbReference type="EMBL" id="AZEL01000002">
    <property type="protein sequence ID" value="KRL25421.1"/>
    <property type="molecule type" value="Genomic_DNA"/>
</dbReference>
<dbReference type="InterPro" id="IPR036551">
    <property type="entry name" value="Flavin_trans-like"/>
</dbReference>
<keyword evidence="1 3" id="KW-0210">Decarboxylase</keyword>
<dbReference type="PANTHER" id="PTHR14359:SF6">
    <property type="entry name" value="PHOSPHOPANTOTHENOYLCYSTEINE DECARBOXYLASE"/>
    <property type="match status" value="1"/>
</dbReference>
<dbReference type="HAMAP" id="MF_02225">
    <property type="entry name" value="CoaBC"/>
    <property type="match status" value="1"/>
</dbReference>
<dbReference type="InterPro" id="IPR003382">
    <property type="entry name" value="Flavoprotein"/>
</dbReference>
<feature type="domain" description="Flavoprotein" evidence="5">
    <location>
        <begin position="15"/>
        <end position="185"/>
    </location>
</feature>
<dbReference type="InterPro" id="IPR005252">
    <property type="entry name" value="CoaBC"/>
</dbReference>
<dbReference type="Pfam" id="PF02441">
    <property type="entry name" value="Flavoprotein"/>
    <property type="match status" value="1"/>
</dbReference>
<organism evidence="7 8">
    <name type="scientific">Lactobacillus gallinarum DSM 10532 = JCM 2011</name>
    <dbReference type="NCBI Taxonomy" id="1423748"/>
    <lineage>
        <taxon>Bacteria</taxon>
        <taxon>Bacillati</taxon>
        <taxon>Bacillota</taxon>
        <taxon>Bacilli</taxon>
        <taxon>Lactobacillales</taxon>
        <taxon>Lactobacillaceae</taxon>
        <taxon>Lactobacillus</taxon>
    </lineage>
</organism>
<gene>
    <name evidence="3" type="primary">coaBC</name>
    <name evidence="7" type="ORF">FC37_GL001337</name>
</gene>
<feature type="binding site" evidence="3">
    <location>
        <position position="354"/>
    </location>
    <ligand>
        <name>CTP</name>
        <dbReference type="ChEBI" id="CHEBI:37563"/>
    </ligand>
</feature>
<dbReference type="PATRIC" id="fig|1423748.3.peg.1399"/>
<keyword evidence="2 3" id="KW-0456">Lyase</keyword>